<organism evidence="2 3">
    <name type="scientific">Solibaculum intestinale</name>
    <dbReference type="NCBI Taxonomy" id="3133165"/>
    <lineage>
        <taxon>Bacteria</taxon>
        <taxon>Bacillati</taxon>
        <taxon>Bacillota</taxon>
        <taxon>Clostridia</taxon>
        <taxon>Eubacteriales</taxon>
        <taxon>Oscillospiraceae</taxon>
        <taxon>Solibaculum</taxon>
    </lineage>
</organism>
<proteinExistence type="predicted"/>
<feature type="transmembrane region" description="Helical" evidence="1">
    <location>
        <begin position="27"/>
        <end position="45"/>
    </location>
</feature>
<dbReference type="EMBL" id="JBBMFD010000001">
    <property type="protein sequence ID" value="MEQ2439514.1"/>
    <property type="molecule type" value="Genomic_DNA"/>
</dbReference>
<dbReference type="Pfam" id="PF06686">
    <property type="entry name" value="SpoIIIAC"/>
    <property type="match status" value="2"/>
</dbReference>
<keyword evidence="1" id="KW-0472">Membrane</keyword>
<comment type="caution">
    <text evidence="2">The sequence shown here is derived from an EMBL/GenBank/DDBJ whole genome shotgun (WGS) entry which is preliminary data.</text>
</comment>
<sequence length="129" mass="13604">MNVIAIAGVGIVAAVISVLIRKYNPEYSIAISLCAGAVILLMILFQIRPALTQLGDLVNLSGMPVEYGMILIKSLGICYITQLSCDSCRDAGETALASKIEIAGKAGILILSLPLFEKVIEVALSLIRG</sequence>
<dbReference type="RefSeq" id="WP_349217772.1">
    <property type="nucleotide sequence ID" value="NZ_JBBMFD010000001.1"/>
</dbReference>
<evidence type="ECO:0000313" key="2">
    <source>
        <dbReference type="EMBL" id="MEQ2439514.1"/>
    </source>
</evidence>
<dbReference type="Proteomes" id="UP001489509">
    <property type="component" value="Unassembled WGS sequence"/>
</dbReference>
<reference evidence="2 3" key="1">
    <citation type="submission" date="2024-03" db="EMBL/GenBank/DDBJ databases">
        <title>Human intestinal bacterial collection.</title>
        <authorList>
            <person name="Pauvert C."/>
            <person name="Hitch T.C.A."/>
            <person name="Clavel T."/>
        </authorList>
    </citation>
    <scope>NUCLEOTIDE SEQUENCE [LARGE SCALE GENOMIC DNA]</scope>
    <source>
        <strain evidence="2 3">CLA-JM-H44</strain>
    </source>
</reference>
<gene>
    <name evidence="2" type="ORF">WMO26_01585</name>
</gene>
<protein>
    <submittedName>
        <fullName evidence="2">Stage III sporulation AC/AD family protein</fullName>
    </submittedName>
</protein>
<accession>A0ABV1DXZ7</accession>
<evidence type="ECO:0000256" key="1">
    <source>
        <dbReference type="SAM" id="Phobius"/>
    </source>
</evidence>
<dbReference type="InterPro" id="IPR025664">
    <property type="entry name" value="Spore_III_AC/AD"/>
</dbReference>
<keyword evidence="1" id="KW-0812">Transmembrane</keyword>
<evidence type="ECO:0000313" key="3">
    <source>
        <dbReference type="Proteomes" id="UP001489509"/>
    </source>
</evidence>
<name>A0ABV1DXZ7_9FIRM</name>
<keyword evidence="3" id="KW-1185">Reference proteome</keyword>
<keyword evidence="1" id="KW-1133">Transmembrane helix</keyword>